<evidence type="ECO:0000256" key="1">
    <source>
        <dbReference type="ARBA" id="ARBA00022763"/>
    </source>
</evidence>
<dbReference type="GO" id="GO:0006281">
    <property type="term" value="P:DNA repair"/>
    <property type="evidence" value="ECO:0007669"/>
    <property type="project" value="TreeGrafter"/>
</dbReference>
<reference evidence="2 3" key="1">
    <citation type="submission" date="2019-03" db="EMBL/GenBank/DDBJ databases">
        <title>Genomic Encyclopedia of Type Strains, Phase IV (KMG-IV): sequencing the most valuable type-strain genomes for metagenomic binning, comparative biology and taxonomic classification.</title>
        <authorList>
            <person name="Goeker M."/>
        </authorList>
    </citation>
    <scope>NUCLEOTIDE SEQUENCE [LARGE SCALE GENOMIC DNA]</scope>
    <source>
        <strain evidence="2 3">DSM 21667</strain>
    </source>
</reference>
<evidence type="ECO:0000313" key="3">
    <source>
        <dbReference type="Proteomes" id="UP000295293"/>
    </source>
</evidence>
<name>A0A4R6YNU4_9GAMM</name>
<dbReference type="Proteomes" id="UP000295293">
    <property type="component" value="Unassembled WGS sequence"/>
</dbReference>
<dbReference type="PIRSF" id="PIRSF037290">
    <property type="entry name" value="UCP037290"/>
    <property type="match status" value="1"/>
</dbReference>
<comment type="caution">
    <text evidence="2">The sequence shown here is derived from an EMBL/GenBank/DDBJ whole genome shotgun (WGS) entry which is preliminary data.</text>
</comment>
<accession>A0A4R6YNU4</accession>
<evidence type="ECO:0008006" key="4">
    <source>
        <dbReference type="Google" id="ProtNLM"/>
    </source>
</evidence>
<dbReference type="Gene3D" id="3.40.50.300">
    <property type="entry name" value="P-loop containing nucleotide triphosphate hydrolases"/>
    <property type="match status" value="1"/>
</dbReference>
<dbReference type="InterPro" id="IPR027417">
    <property type="entry name" value="P-loop_NTPase"/>
</dbReference>
<organism evidence="2 3">
    <name type="scientific">Tahibacter aquaticus</name>
    <dbReference type="NCBI Taxonomy" id="520092"/>
    <lineage>
        <taxon>Bacteria</taxon>
        <taxon>Pseudomonadati</taxon>
        <taxon>Pseudomonadota</taxon>
        <taxon>Gammaproteobacteria</taxon>
        <taxon>Lysobacterales</taxon>
        <taxon>Rhodanobacteraceae</taxon>
        <taxon>Tahibacter</taxon>
    </lineage>
</organism>
<dbReference type="NCBIfam" id="NF033429">
    <property type="entry name" value="ImuA_translesion"/>
    <property type="match status" value="1"/>
</dbReference>
<dbReference type="AlphaFoldDB" id="A0A4R6YNU4"/>
<protein>
    <recommendedName>
        <fullName evidence="4">Translesion DNA synthesis-associated protein ImuA</fullName>
    </recommendedName>
</protein>
<dbReference type="EMBL" id="SNZH01000017">
    <property type="protein sequence ID" value="TDR39194.1"/>
    <property type="molecule type" value="Genomic_DNA"/>
</dbReference>
<dbReference type="InterPro" id="IPR017166">
    <property type="entry name" value="UCP037290"/>
</dbReference>
<dbReference type="PANTHER" id="PTHR35369">
    <property type="entry name" value="BLR3025 PROTEIN-RELATED"/>
    <property type="match status" value="1"/>
</dbReference>
<evidence type="ECO:0000313" key="2">
    <source>
        <dbReference type="EMBL" id="TDR39194.1"/>
    </source>
</evidence>
<sequence>MSAAGLHEVLRHPGVWRRSSSAGPLLRTQATGCAELDAILPGGGWPVGALSEILFSQDGLGELSLLMPALADLTRRRRRVVFVAPPYIPYAPALRAHGVDLSQVTHIEADGSDNAWSTEQCLRSGGCGAVLTWLHKSDYAQLRRLQLAAETGGSLGFVFRPAAMAHNPSPSGLRLLVDSVGEDTRIEVVKCRGGLDTRRDTRLRWNG</sequence>
<proteinExistence type="predicted"/>
<dbReference type="RefSeq" id="WP_133821047.1">
    <property type="nucleotide sequence ID" value="NZ_SNZH01000017.1"/>
</dbReference>
<dbReference type="PANTHER" id="PTHR35369:SF3">
    <property type="entry name" value="TRANSLESION DNA SYNTHESIS-ASSOCIATED PROTEIN IMUA"/>
    <property type="match status" value="1"/>
</dbReference>
<dbReference type="OrthoDB" id="9811176at2"/>
<dbReference type="InterPro" id="IPR047610">
    <property type="entry name" value="ImuA_translesion"/>
</dbReference>
<dbReference type="InterPro" id="IPR050356">
    <property type="entry name" value="SulA_CellDiv_inhibitor"/>
</dbReference>
<keyword evidence="3" id="KW-1185">Reference proteome</keyword>
<dbReference type="SUPFAM" id="SSF52540">
    <property type="entry name" value="P-loop containing nucleoside triphosphate hydrolases"/>
    <property type="match status" value="1"/>
</dbReference>
<gene>
    <name evidence="2" type="ORF">DFR29_11799</name>
</gene>
<keyword evidence="1" id="KW-0227">DNA damage</keyword>